<dbReference type="RefSeq" id="WP_112333196.1">
    <property type="nucleotide sequence ID" value="NZ_QLYR01000008.1"/>
</dbReference>
<dbReference type="PROSITE" id="PS50943">
    <property type="entry name" value="HTH_CROC1"/>
    <property type="match status" value="1"/>
</dbReference>
<dbReference type="SUPFAM" id="SSF47413">
    <property type="entry name" value="lambda repressor-like DNA-binding domains"/>
    <property type="match status" value="1"/>
</dbReference>
<organism evidence="4 5">
    <name type="scientific">Hydrogeniiclostridium mannosilyticum</name>
    <dbReference type="NCBI Taxonomy" id="2764322"/>
    <lineage>
        <taxon>Bacteria</taxon>
        <taxon>Bacillati</taxon>
        <taxon>Bacillota</taxon>
        <taxon>Clostridia</taxon>
        <taxon>Eubacteriales</taxon>
        <taxon>Acutalibacteraceae</taxon>
        <taxon>Hydrogeniiclostridium</taxon>
    </lineage>
</organism>
<keyword evidence="2" id="KW-0812">Transmembrane</keyword>
<gene>
    <name evidence="4" type="ORF">DPQ25_10805</name>
</gene>
<feature type="transmembrane region" description="Helical" evidence="2">
    <location>
        <begin position="264"/>
        <end position="285"/>
    </location>
</feature>
<evidence type="ECO:0000313" key="4">
    <source>
        <dbReference type="EMBL" id="RAQ25504.1"/>
    </source>
</evidence>
<evidence type="ECO:0000256" key="2">
    <source>
        <dbReference type="SAM" id="Phobius"/>
    </source>
</evidence>
<dbReference type="CDD" id="cd00093">
    <property type="entry name" value="HTH_XRE"/>
    <property type="match status" value="1"/>
</dbReference>
<evidence type="ECO:0000313" key="5">
    <source>
        <dbReference type="Proteomes" id="UP000249377"/>
    </source>
</evidence>
<feature type="transmembrane region" description="Helical" evidence="2">
    <location>
        <begin position="123"/>
        <end position="142"/>
    </location>
</feature>
<comment type="caution">
    <text evidence="4">The sequence shown here is derived from an EMBL/GenBank/DDBJ whole genome shotgun (WGS) entry which is preliminary data.</text>
</comment>
<dbReference type="GO" id="GO:0003677">
    <property type="term" value="F:DNA binding"/>
    <property type="evidence" value="ECO:0007669"/>
    <property type="project" value="UniProtKB-KW"/>
</dbReference>
<feature type="transmembrane region" description="Helical" evidence="2">
    <location>
        <begin position="193"/>
        <end position="215"/>
    </location>
</feature>
<feature type="domain" description="HTH cro/C1-type" evidence="3">
    <location>
        <begin position="6"/>
        <end position="60"/>
    </location>
</feature>
<keyword evidence="1" id="KW-0238">DNA-binding</keyword>
<dbReference type="InterPro" id="IPR010982">
    <property type="entry name" value="Lambda_DNA-bd_dom_sf"/>
</dbReference>
<keyword evidence="2" id="KW-1133">Transmembrane helix</keyword>
<keyword evidence="5" id="KW-1185">Reference proteome</keyword>
<proteinExistence type="predicted"/>
<dbReference type="Pfam" id="PF13630">
    <property type="entry name" value="SdpI"/>
    <property type="match status" value="1"/>
</dbReference>
<evidence type="ECO:0000259" key="3">
    <source>
        <dbReference type="PROSITE" id="PS50943"/>
    </source>
</evidence>
<dbReference type="Pfam" id="PF01381">
    <property type="entry name" value="HTH_3"/>
    <property type="match status" value="1"/>
</dbReference>
<name>A0A328UEH8_9FIRM</name>
<keyword evidence="2" id="KW-0472">Membrane</keyword>
<dbReference type="PANTHER" id="PTHR46558">
    <property type="entry name" value="TRACRIPTIONAL REGULATORY PROTEIN-RELATED-RELATED"/>
    <property type="match status" value="1"/>
</dbReference>
<dbReference type="SMART" id="SM00530">
    <property type="entry name" value="HTH_XRE"/>
    <property type="match status" value="1"/>
</dbReference>
<dbReference type="PANTHER" id="PTHR46558:SF11">
    <property type="entry name" value="HTH-TYPE TRANSCRIPTIONAL REGULATOR XRE"/>
    <property type="match status" value="1"/>
</dbReference>
<dbReference type="EMBL" id="QLYR01000008">
    <property type="protein sequence ID" value="RAQ25504.1"/>
    <property type="molecule type" value="Genomic_DNA"/>
</dbReference>
<reference evidence="4 5" key="1">
    <citation type="submission" date="2018-06" db="EMBL/GenBank/DDBJ databases">
        <title>Noncontiguous genome sequence of Ruminococcaceae bacterium ASD2818.</title>
        <authorList>
            <person name="Chaplin A.V."/>
            <person name="Sokolova S.R."/>
            <person name="Kochetkova T.O."/>
            <person name="Goltsov A.Y."/>
            <person name="Trofimov D.Y."/>
            <person name="Efimov B.A."/>
        </authorList>
    </citation>
    <scope>NUCLEOTIDE SEQUENCE [LARGE SCALE GENOMIC DNA]</scope>
    <source>
        <strain evidence="4 5">ASD2818</strain>
    </source>
</reference>
<feature type="transmembrane region" description="Helical" evidence="2">
    <location>
        <begin position="235"/>
        <end position="258"/>
    </location>
</feature>
<sequence>MIEDRIKRLRKNAGMSQEQLAVRLSVVRQTVSKWETGLSVPDAEIVIKMAELFHVSVNEILGVEPSPSVEDITEELARANALLAEKAGRERNLRLANKKRGFILLLCFTAMLLALAVKHPIVSIVLIGICLVSALLILYRNLALLTSITTSDLKIRALKATTLFDAALLLTGIAIAVLTGLHVIEIPDGNEKLLAMSIVSVVMIFSGIVSPRLPFNRHTGLRLPWTVQDEDTWNIAHRVLGFTAFPIALLYIAGAITIGNFEAVTLFAVITWVGLPALISFIFYYRKMHGRL</sequence>
<dbReference type="InterPro" id="IPR001387">
    <property type="entry name" value="Cro/C1-type_HTH"/>
</dbReference>
<feature type="transmembrane region" description="Helical" evidence="2">
    <location>
        <begin position="163"/>
        <end position="181"/>
    </location>
</feature>
<dbReference type="AlphaFoldDB" id="A0A328UEH8"/>
<feature type="transmembrane region" description="Helical" evidence="2">
    <location>
        <begin position="101"/>
        <end position="117"/>
    </location>
</feature>
<dbReference type="Proteomes" id="UP000249377">
    <property type="component" value="Unassembled WGS sequence"/>
</dbReference>
<dbReference type="InterPro" id="IPR025962">
    <property type="entry name" value="SdpI/YhfL"/>
</dbReference>
<accession>A0A328UEH8</accession>
<dbReference type="Gene3D" id="1.10.260.40">
    <property type="entry name" value="lambda repressor-like DNA-binding domains"/>
    <property type="match status" value="1"/>
</dbReference>
<evidence type="ECO:0000256" key="1">
    <source>
        <dbReference type="ARBA" id="ARBA00023125"/>
    </source>
</evidence>
<protein>
    <submittedName>
        <fullName evidence="4">Transcriptional regulator</fullName>
    </submittedName>
</protein>